<accession>A0ABP8XZW0</accession>
<dbReference type="Pfam" id="PF19650">
    <property type="entry name" value="DUF6153"/>
    <property type="match status" value="1"/>
</dbReference>
<feature type="transmembrane region" description="Helical" evidence="1">
    <location>
        <begin position="106"/>
        <end position="125"/>
    </location>
</feature>
<dbReference type="EMBL" id="BAABHM010000030">
    <property type="protein sequence ID" value="GAA4718919.1"/>
    <property type="molecule type" value="Genomic_DNA"/>
</dbReference>
<keyword evidence="1" id="KW-0812">Transmembrane</keyword>
<keyword evidence="1" id="KW-0472">Membrane</keyword>
<reference evidence="3" key="1">
    <citation type="journal article" date="2019" name="Int. J. Syst. Evol. Microbiol.">
        <title>The Global Catalogue of Microorganisms (GCM) 10K type strain sequencing project: providing services to taxonomists for standard genome sequencing and annotation.</title>
        <authorList>
            <consortium name="The Broad Institute Genomics Platform"/>
            <consortium name="The Broad Institute Genome Sequencing Center for Infectious Disease"/>
            <person name="Wu L."/>
            <person name="Ma J."/>
        </authorList>
    </citation>
    <scope>NUCLEOTIDE SEQUENCE [LARGE SCALE GENOMIC DNA]</scope>
    <source>
        <strain evidence="3">JCM 17975</strain>
    </source>
</reference>
<gene>
    <name evidence="2" type="ORF">GCM10023198_48260</name>
</gene>
<evidence type="ECO:0000313" key="2">
    <source>
        <dbReference type="EMBL" id="GAA4718919.1"/>
    </source>
</evidence>
<evidence type="ECO:0000256" key="1">
    <source>
        <dbReference type="SAM" id="Phobius"/>
    </source>
</evidence>
<keyword evidence="3" id="KW-1185">Reference proteome</keyword>
<dbReference type="InterPro" id="IPR046151">
    <property type="entry name" value="DUF6153"/>
</dbReference>
<sequence>MRHPPSTTVRDVRVISLLRSAVAEPGRRLNGALVILTVIIGVVTMHQMSGSPASHGYGPHDASVVATQSAVTDGVPPTVTPAGGHVTPEPAEQEGDCCEGCGGHDAAMAMCLMILVALLALVVPVRRLLWRALPAWSVPLARVVTDLRAVAAPSLHELCISRT</sequence>
<keyword evidence="1" id="KW-1133">Transmembrane helix</keyword>
<evidence type="ECO:0000313" key="3">
    <source>
        <dbReference type="Proteomes" id="UP001500843"/>
    </source>
</evidence>
<dbReference type="Proteomes" id="UP001500843">
    <property type="component" value="Unassembled WGS sequence"/>
</dbReference>
<organism evidence="2 3">
    <name type="scientific">Promicromonospora umidemergens</name>
    <dbReference type="NCBI Taxonomy" id="629679"/>
    <lineage>
        <taxon>Bacteria</taxon>
        <taxon>Bacillati</taxon>
        <taxon>Actinomycetota</taxon>
        <taxon>Actinomycetes</taxon>
        <taxon>Micrococcales</taxon>
        <taxon>Promicromonosporaceae</taxon>
        <taxon>Promicromonospora</taxon>
    </lineage>
</organism>
<protein>
    <recommendedName>
        <fullName evidence="4">DUF2946 family protein</fullName>
    </recommendedName>
</protein>
<feature type="transmembrane region" description="Helical" evidence="1">
    <location>
        <begin position="29"/>
        <end position="48"/>
    </location>
</feature>
<name>A0ABP8XZW0_9MICO</name>
<comment type="caution">
    <text evidence="2">The sequence shown here is derived from an EMBL/GenBank/DDBJ whole genome shotgun (WGS) entry which is preliminary data.</text>
</comment>
<proteinExistence type="predicted"/>
<evidence type="ECO:0008006" key="4">
    <source>
        <dbReference type="Google" id="ProtNLM"/>
    </source>
</evidence>